<reference evidence="3 4" key="1">
    <citation type="submission" date="2019-07" db="EMBL/GenBank/DDBJ databases">
        <title>Genomic Encyclopedia of Archaeal and Bacterial Type Strains, Phase II (KMG-II): from individual species to whole genera.</title>
        <authorList>
            <person name="Goeker M."/>
        </authorList>
    </citation>
    <scope>NUCLEOTIDE SEQUENCE [LARGE SCALE GENOMIC DNA]</scope>
    <source>
        <strain evidence="3 4">ATCC BAA-1854</strain>
    </source>
</reference>
<dbReference type="OrthoDB" id="9814399at2"/>
<name>A0A562TLF1_9SPHI</name>
<keyword evidence="4" id="KW-1185">Reference proteome</keyword>
<protein>
    <submittedName>
        <fullName evidence="3">Uncharacterized protein DUF2147</fullName>
    </submittedName>
</protein>
<dbReference type="Proteomes" id="UP000317010">
    <property type="component" value="Unassembled WGS sequence"/>
</dbReference>
<evidence type="ECO:0000313" key="4">
    <source>
        <dbReference type="Proteomes" id="UP000317010"/>
    </source>
</evidence>
<feature type="signal peptide" evidence="1">
    <location>
        <begin position="1"/>
        <end position="18"/>
    </location>
</feature>
<keyword evidence="1" id="KW-0732">Signal</keyword>
<dbReference type="PANTHER" id="PTHR36919">
    <property type="entry name" value="BLR1215 PROTEIN"/>
    <property type="match status" value="1"/>
</dbReference>
<proteinExistence type="predicted"/>
<dbReference type="AlphaFoldDB" id="A0A562TLF1"/>
<comment type="caution">
    <text evidence="3">The sequence shown here is derived from an EMBL/GenBank/DDBJ whole genome shotgun (WGS) entry which is preliminary data.</text>
</comment>
<evidence type="ECO:0000256" key="1">
    <source>
        <dbReference type="SAM" id="SignalP"/>
    </source>
</evidence>
<accession>A0A562TLF1</accession>
<dbReference type="EMBL" id="VLLI01000020">
    <property type="protein sequence ID" value="TWI94385.1"/>
    <property type="molecule type" value="Genomic_DNA"/>
</dbReference>
<dbReference type="InterPro" id="IPR019223">
    <property type="entry name" value="DUF2147"/>
</dbReference>
<feature type="domain" description="DUF2147" evidence="2">
    <location>
        <begin position="33"/>
        <end position="144"/>
    </location>
</feature>
<dbReference type="RefSeq" id="WP_144916644.1">
    <property type="nucleotide sequence ID" value="NZ_VLLI01000020.1"/>
</dbReference>
<feature type="chain" id="PRO_5022111009" evidence="1">
    <location>
        <begin position="19"/>
        <end position="147"/>
    </location>
</feature>
<organism evidence="3 4">
    <name type="scientific">Mucilaginibacter frigoritolerans</name>
    <dbReference type="NCBI Taxonomy" id="652788"/>
    <lineage>
        <taxon>Bacteria</taxon>
        <taxon>Pseudomonadati</taxon>
        <taxon>Bacteroidota</taxon>
        <taxon>Sphingobacteriia</taxon>
        <taxon>Sphingobacteriales</taxon>
        <taxon>Sphingobacteriaceae</taxon>
        <taxon>Mucilaginibacter</taxon>
    </lineage>
</organism>
<dbReference type="Pfam" id="PF09917">
    <property type="entry name" value="DUF2147"/>
    <property type="match status" value="1"/>
</dbReference>
<dbReference type="PANTHER" id="PTHR36919:SF2">
    <property type="entry name" value="BLL6627 PROTEIN"/>
    <property type="match status" value="1"/>
</dbReference>
<gene>
    <name evidence="3" type="ORF">JN11_04776</name>
</gene>
<evidence type="ECO:0000259" key="2">
    <source>
        <dbReference type="Pfam" id="PF09917"/>
    </source>
</evidence>
<evidence type="ECO:0000313" key="3">
    <source>
        <dbReference type="EMBL" id="TWI94385.1"/>
    </source>
</evidence>
<dbReference type="Gene3D" id="2.40.128.520">
    <property type="match status" value="1"/>
</dbReference>
<sequence length="147" mass="16688">MKKILFFVAILAVTSAVAQTAKDGKADSIMHIWQTQEKDGKMQILKNESGYYGKMLYGKDLLEADGKTYKKDVNNPDPALRTRLLKDYTLVSGLVFKDGKWIDGKIYDYANGNSYDVNLEIKDGILYMRAFKGVLMFGKTIKWTLVE</sequence>